<dbReference type="GO" id="GO:0006271">
    <property type="term" value="P:DNA strand elongation involved in DNA replication"/>
    <property type="evidence" value="ECO:0007669"/>
    <property type="project" value="UniProtKB-ARBA"/>
</dbReference>
<dbReference type="InterPro" id="IPR013748">
    <property type="entry name" value="Rep_factorC_C"/>
</dbReference>
<gene>
    <name evidence="12" type="primary">Rfc4</name>
    <name evidence="12" type="ORF">Bhyg_15276</name>
</gene>
<evidence type="ECO:0000256" key="3">
    <source>
        <dbReference type="ARBA" id="ARBA00022705"/>
    </source>
</evidence>
<dbReference type="Pfam" id="PF08542">
    <property type="entry name" value="Rep_fac_C"/>
    <property type="match status" value="1"/>
</dbReference>
<dbReference type="InterPro" id="IPR050238">
    <property type="entry name" value="DNA_Rep/Repair_Clamp_Loader"/>
</dbReference>
<keyword evidence="5" id="KW-0067">ATP-binding</keyword>
<dbReference type="InterPro" id="IPR003593">
    <property type="entry name" value="AAA+_ATPase"/>
</dbReference>
<dbReference type="EMBL" id="WJQU01000004">
    <property type="protein sequence ID" value="KAJ6636683.1"/>
    <property type="molecule type" value="Genomic_DNA"/>
</dbReference>
<sequence length="359" mass="40347">MHAFLKSGKTSTKDKSKSSQESSAVNRKKTPAPWVEKYRPKSVDDVVEQGEVVAVLKQCLNGADLPNLLLYGPPGTGKTSTILAAARQLFGDIYKERILELNASDERGINVVRTKVKNFAQLTASATRPDGEPCPPFKIIILDEADSMTHAAQAALRRTMEKESRTTRFCLVCNYVSRIIQPITSRCTKFRFKPLSEEKIIERLKFICKEESVTVDNEVYKNIVDVSGGDMRRSITMLQSVYRLKGGHDVRITSDDIVEISGVIPQRYFVELLDICKSGNYTKLEKYVEEIMNEAFSIGQLFDQLCDFVIQHSELTNKQKSVICDRLGECCFRLEDGGSEYLQIMDLGCTIIKATQQSS</sequence>
<dbReference type="FunFam" id="3.40.50.300:FF:000237">
    <property type="entry name" value="replication factor C subunit 4"/>
    <property type="match status" value="1"/>
</dbReference>
<comment type="caution">
    <text evidence="12">The sequence shown here is derived from an EMBL/GenBank/DDBJ whole genome shotgun (WGS) entry which is preliminary data.</text>
</comment>
<evidence type="ECO:0000256" key="9">
    <source>
        <dbReference type="ARBA" id="ARBA00075373"/>
    </source>
</evidence>
<evidence type="ECO:0000259" key="11">
    <source>
        <dbReference type="SMART" id="SM00382"/>
    </source>
</evidence>
<feature type="compositionally biased region" description="Low complexity" evidence="10">
    <location>
        <begin position="1"/>
        <end position="10"/>
    </location>
</feature>
<dbReference type="GO" id="GO:0016887">
    <property type="term" value="F:ATP hydrolysis activity"/>
    <property type="evidence" value="ECO:0007669"/>
    <property type="project" value="InterPro"/>
</dbReference>
<evidence type="ECO:0000256" key="6">
    <source>
        <dbReference type="ARBA" id="ARBA00023125"/>
    </source>
</evidence>
<dbReference type="Proteomes" id="UP001151699">
    <property type="component" value="Chromosome C"/>
</dbReference>
<dbReference type="FunFam" id="1.10.8.60:FF:000032">
    <property type="entry name" value="Replication factor C subunit 4"/>
    <property type="match status" value="1"/>
</dbReference>
<dbReference type="CDD" id="cd18140">
    <property type="entry name" value="HLD_clamp_RFC"/>
    <property type="match status" value="1"/>
</dbReference>
<dbReference type="GO" id="GO:0005663">
    <property type="term" value="C:DNA replication factor C complex"/>
    <property type="evidence" value="ECO:0007669"/>
    <property type="project" value="TreeGrafter"/>
</dbReference>
<dbReference type="GO" id="GO:0003677">
    <property type="term" value="F:DNA binding"/>
    <property type="evidence" value="ECO:0007669"/>
    <property type="project" value="UniProtKB-KW"/>
</dbReference>
<evidence type="ECO:0000256" key="2">
    <source>
        <dbReference type="ARBA" id="ARBA00005378"/>
    </source>
</evidence>
<feature type="domain" description="AAA+ ATPase" evidence="11">
    <location>
        <begin position="64"/>
        <end position="196"/>
    </location>
</feature>
<keyword evidence="3" id="KW-0235">DNA replication</keyword>
<accession>A0A9Q0RY88</accession>
<keyword evidence="13" id="KW-1185">Reference proteome</keyword>
<evidence type="ECO:0000256" key="5">
    <source>
        <dbReference type="ARBA" id="ARBA00022840"/>
    </source>
</evidence>
<dbReference type="Gene3D" id="3.40.50.300">
    <property type="entry name" value="P-loop containing nucleotide triphosphate hydrolases"/>
    <property type="match status" value="1"/>
</dbReference>
<dbReference type="OrthoDB" id="10249205at2759"/>
<comment type="similarity">
    <text evidence="2">Belongs to the activator 1 small subunits family.</text>
</comment>
<proteinExistence type="inferred from homology"/>
<evidence type="ECO:0000256" key="1">
    <source>
        <dbReference type="ARBA" id="ARBA00004123"/>
    </source>
</evidence>
<organism evidence="12 13">
    <name type="scientific">Pseudolycoriella hygida</name>
    <dbReference type="NCBI Taxonomy" id="35572"/>
    <lineage>
        <taxon>Eukaryota</taxon>
        <taxon>Metazoa</taxon>
        <taxon>Ecdysozoa</taxon>
        <taxon>Arthropoda</taxon>
        <taxon>Hexapoda</taxon>
        <taxon>Insecta</taxon>
        <taxon>Pterygota</taxon>
        <taxon>Neoptera</taxon>
        <taxon>Endopterygota</taxon>
        <taxon>Diptera</taxon>
        <taxon>Nematocera</taxon>
        <taxon>Sciaroidea</taxon>
        <taxon>Sciaridae</taxon>
        <taxon>Pseudolycoriella</taxon>
    </lineage>
</organism>
<keyword evidence="6" id="KW-0238">DNA-binding</keyword>
<dbReference type="SUPFAM" id="SSF48019">
    <property type="entry name" value="post-AAA+ oligomerization domain-like"/>
    <property type="match status" value="1"/>
</dbReference>
<dbReference type="Pfam" id="PF21960">
    <property type="entry name" value="RCF1-5-like_lid"/>
    <property type="match status" value="1"/>
</dbReference>
<dbReference type="SMART" id="SM00382">
    <property type="entry name" value="AAA"/>
    <property type="match status" value="1"/>
</dbReference>
<evidence type="ECO:0000256" key="10">
    <source>
        <dbReference type="SAM" id="MobiDB-lite"/>
    </source>
</evidence>
<dbReference type="Gene3D" id="1.20.272.10">
    <property type="match status" value="1"/>
</dbReference>
<dbReference type="InterPro" id="IPR047854">
    <property type="entry name" value="RFC_lid"/>
</dbReference>
<dbReference type="InterPro" id="IPR008921">
    <property type="entry name" value="DNA_pol3_clamp-load_cplx_C"/>
</dbReference>
<dbReference type="PANTHER" id="PTHR11669:SF20">
    <property type="entry name" value="REPLICATION FACTOR C SUBUNIT 4"/>
    <property type="match status" value="1"/>
</dbReference>
<evidence type="ECO:0000313" key="12">
    <source>
        <dbReference type="EMBL" id="KAJ6636683.1"/>
    </source>
</evidence>
<dbReference type="Gene3D" id="1.10.8.60">
    <property type="match status" value="1"/>
</dbReference>
<dbReference type="NCBIfam" id="NF001679">
    <property type="entry name" value="PRK00440.1"/>
    <property type="match status" value="1"/>
</dbReference>
<name>A0A9Q0RY88_9DIPT</name>
<dbReference type="SUPFAM" id="SSF52540">
    <property type="entry name" value="P-loop containing nucleoside triphosphate hydrolases"/>
    <property type="match status" value="1"/>
</dbReference>
<keyword evidence="4" id="KW-0547">Nucleotide-binding</keyword>
<dbReference type="CDD" id="cd00009">
    <property type="entry name" value="AAA"/>
    <property type="match status" value="1"/>
</dbReference>
<feature type="region of interest" description="Disordered" evidence="10">
    <location>
        <begin position="1"/>
        <end position="33"/>
    </location>
</feature>
<dbReference type="GO" id="GO:0000076">
    <property type="term" value="P:DNA replication checkpoint signaling"/>
    <property type="evidence" value="ECO:0007669"/>
    <property type="project" value="UniProtKB-ARBA"/>
</dbReference>
<dbReference type="GO" id="GO:0031391">
    <property type="term" value="C:Elg1 RFC-like complex"/>
    <property type="evidence" value="ECO:0007669"/>
    <property type="project" value="UniProtKB-ARBA"/>
</dbReference>
<comment type="subcellular location">
    <subcellularLocation>
        <location evidence="1">Nucleus</location>
    </subcellularLocation>
</comment>
<keyword evidence="7" id="KW-0539">Nucleus</keyword>
<dbReference type="FunFam" id="1.20.272.10:FF:000011">
    <property type="entry name" value="Replication factor C subunit 2"/>
    <property type="match status" value="1"/>
</dbReference>
<dbReference type="GO" id="GO:0005634">
    <property type="term" value="C:nucleus"/>
    <property type="evidence" value="ECO:0007669"/>
    <property type="project" value="UniProtKB-SubCell"/>
</dbReference>
<evidence type="ECO:0000256" key="8">
    <source>
        <dbReference type="ARBA" id="ARBA00040745"/>
    </source>
</evidence>
<reference evidence="12" key="1">
    <citation type="submission" date="2022-07" db="EMBL/GenBank/DDBJ databases">
        <authorList>
            <person name="Trinca V."/>
            <person name="Uliana J.V.C."/>
            <person name="Torres T.T."/>
            <person name="Ward R.J."/>
            <person name="Monesi N."/>
        </authorList>
    </citation>
    <scope>NUCLEOTIDE SEQUENCE</scope>
    <source>
        <strain evidence="12">HSMRA1968</strain>
        <tissue evidence="12">Whole embryos</tissue>
    </source>
</reference>
<evidence type="ECO:0000256" key="4">
    <source>
        <dbReference type="ARBA" id="ARBA00022741"/>
    </source>
</evidence>
<protein>
    <recommendedName>
        <fullName evidence="8">Replication factor C subunit 2</fullName>
    </recommendedName>
    <alternativeName>
        <fullName evidence="9">Activator 1 41 kDa subunit</fullName>
    </alternativeName>
</protein>
<dbReference type="GO" id="GO:0005524">
    <property type="term" value="F:ATP binding"/>
    <property type="evidence" value="ECO:0007669"/>
    <property type="project" value="UniProtKB-KW"/>
</dbReference>
<dbReference type="PANTHER" id="PTHR11669">
    <property type="entry name" value="REPLICATION FACTOR C / DNA POLYMERASE III GAMMA-TAU SUBUNIT"/>
    <property type="match status" value="1"/>
</dbReference>
<dbReference type="AlphaFoldDB" id="A0A9Q0RY88"/>
<dbReference type="InterPro" id="IPR027417">
    <property type="entry name" value="P-loop_NTPase"/>
</dbReference>
<dbReference type="InterPro" id="IPR003959">
    <property type="entry name" value="ATPase_AAA_core"/>
</dbReference>
<dbReference type="GO" id="GO:0003689">
    <property type="term" value="F:DNA clamp loader activity"/>
    <property type="evidence" value="ECO:0007669"/>
    <property type="project" value="TreeGrafter"/>
</dbReference>
<evidence type="ECO:0000256" key="7">
    <source>
        <dbReference type="ARBA" id="ARBA00023242"/>
    </source>
</evidence>
<dbReference type="GO" id="GO:0006281">
    <property type="term" value="P:DNA repair"/>
    <property type="evidence" value="ECO:0007669"/>
    <property type="project" value="UniProtKB-ARBA"/>
</dbReference>
<dbReference type="Pfam" id="PF00004">
    <property type="entry name" value="AAA"/>
    <property type="match status" value="1"/>
</dbReference>
<evidence type="ECO:0000313" key="13">
    <source>
        <dbReference type="Proteomes" id="UP001151699"/>
    </source>
</evidence>